<name>A0A9E2W882_9BACT</name>
<dbReference type="AlphaFoldDB" id="A0A9E2W882"/>
<dbReference type="Pfam" id="PF13205">
    <property type="entry name" value="Big_5"/>
    <property type="match status" value="1"/>
</dbReference>
<evidence type="ECO:0000256" key="2">
    <source>
        <dbReference type="SAM" id="SignalP"/>
    </source>
</evidence>
<gene>
    <name evidence="6" type="ORF">KTO63_11230</name>
</gene>
<dbReference type="InterPro" id="IPR032812">
    <property type="entry name" value="SbsA_Ig"/>
</dbReference>
<dbReference type="Pfam" id="PF11329">
    <property type="entry name" value="DUF3131"/>
    <property type="match status" value="1"/>
</dbReference>
<keyword evidence="1 2" id="KW-0732">Signal</keyword>
<organism evidence="6 7">
    <name type="scientific">Pinibacter aurantiacus</name>
    <dbReference type="NCBI Taxonomy" id="2851599"/>
    <lineage>
        <taxon>Bacteria</taxon>
        <taxon>Pseudomonadati</taxon>
        <taxon>Bacteroidota</taxon>
        <taxon>Chitinophagia</taxon>
        <taxon>Chitinophagales</taxon>
        <taxon>Chitinophagaceae</taxon>
        <taxon>Pinibacter</taxon>
    </lineage>
</organism>
<proteinExistence type="predicted"/>
<protein>
    <submittedName>
        <fullName evidence="6">DUF3131 domain-containing protein</fullName>
    </submittedName>
</protein>
<dbReference type="InterPro" id="IPR019282">
    <property type="entry name" value="Glycoamylase-like_cons_dom"/>
</dbReference>
<evidence type="ECO:0000259" key="3">
    <source>
        <dbReference type="Pfam" id="PF10091"/>
    </source>
</evidence>
<dbReference type="Pfam" id="PF10091">
    <property type="entry name" value="Glycoamylase"/>
    <property type="match status" value="1"/>
</dbReference>
<feature type="domain" description="DUF3131" evidence="4">
    <location>
        <begin position="168"/>
        <end position="254"/>
    </location>
</feature>
<accession>A0A9E2W882</accession>
<evidence type="ECO:0000313" key="6">
    <source>
        <dbReference type="EMBL" id="MBV4357722.1"/>
    </source>
</evidence>
<keyword evidence="7" id="KW-1185">Reference proteome</keyword>
<feature type="domain" description="SbsA Ig-like" evidence="5">
    <location>
        <begin position="56"/>
        <end position="136"/>
    </location>
</feature>
<dbReference type="Proteomes" id="UP000812270">
    <property type="component" value="Unassembled WGS sequence"/>
</dbReference>
<evidence type="ECO:0000256" key="1">
    <source>
        <dbReference type="ARBA" id="ARBA00022729"/>
    </source>
</evidence>
<feature type="signal peptide" evidence="2">
    <location>
        <begin position="1"/>
        <end position="20"/>
    </location>
</feature>
<sequence>MSAKAYTGLFILLCSLFCCSKSNDSTPPPEPPKPEVFHLNSVTVDGQHANYNFKCKNVKTTPTIMLVFSAPVNMTSAASNIYIRDKNNATVALTYNNPTPTDSNIVELHVKNPLQNIALYQLTVDPALTSQKGTKIDTTVNVGILTVIDSTDKFPRISDSALLDLVQKQTFKYFWDFAHPVSGMARDRNTSGDVVTTGGTGFGIMATIAAVNRNFVSRTDALSQTQKIVSFLKTADRFHGAFPHWLNGATGKVQPFGGKDNGTDLVETSFLMQGLLTARQYFSQSSATEIQLRKDIDSLWNAVDWTWFRKDVGNGPENVLYWHWSPNYNWDIGLRVAGWNEALMTYVLAASSPTHSVPKLVYDNGWAQNGGMRNGKTFLGYQLPLGPDYGGPLFFAHYSFLGINPNGLTDAYANYQTQNINHTLINNKYCVTNITNHFGYSTECWGLTASDDGKQGYLAHSPTNDNGTISPTAAVSSLPYAPDQSMSAIRYFYYTLGDKLWKDYGFVDAFNLEDAWFAGSFLAIDQGPQIVMIENYRSGLLWNLFMSCPEIKTGMISLGFQSPHL</sequence>
<dbReference type="EMBL" id="JAHSPG010000008">
    <property type="protein sequence ID" value="MBV4357722.1"/>
    <property type="molecule type" value="Genomic_DNA"/>
</dbReference>
<evidence type="ECO:0000259" key="4">
    <source>
        <dbReference type="Pfam" id="PF11329"/>
    </source>
</evidence>
<feature type="domain" description="Glycoamylase-like" evidence="3">
    <location>
        <begin position="335"/>
        <end position="549"/>
    </location>
</feature>
<dbReference type="InterPro" id="IPR021478">
    <property type="entry name" value="DUF3131"/>
</dbReference>
<evidence type="ECO:0000259" key="5">
    <source>
        <dbReference type="Pfam" id="PF13205"/>
    </source>
</evidence>
<comment type="caution">
    <text evidence="6">The sequence shown here is derived from an EMBL/GenBank/DDBJ whole genome shotgun (WGS) entry which is preliminary data.</text>
</comment>
<dbReference type="RefSeq" id="WP_217791380.1">
    <property type="nucleotide sequence ID" value="NZ_JAHSPG010000008.1"/>
</dbReference>
<evidence type="ECO:0000313" key="7">
    <source>
        <dbReference type="Proteomes" id="UP000812270"/>
    </source>
</evidence>
<reference evidence="6" key="1">
    <citation type="submission" date="2021-06" db="EMBL/GenBank/DDBJ databases">
        <authorList>
            <person name="Huq M.A."/>
        </authorList>
    </citation>
    <scope>NUCLEOTIDE SEQUENCE</scope>
    <source>
        <strain evidence="6">MAH-26</strain>
    </source>
</reference>
<feature type="chain" id="PRO_5039249830" evidence="2">
    <location>
        <begin position="21"/>
        <end position="565"/>
    </location>
</feature>